<dbReference type="EMBL" id="LCWF01000092">
    <property type="protein sequence ID" value="KKY20870.1"/>
    <property type="molecule type" value="Genomic_DNA"/>
</dbReference>
<feature type="compositionally biased region" description="Basic and acidic residues" evidence="1">
    <location>
        <begin position="122"/>
        <end position="158"/>
    </location>
</feature>
<dbReference type="GO" id="GO:0006357">
    <property type="term" value="P:regulation of transcription by RNA polymerase II"/>
    <property type="evidence" value="ECO:0007669"/>
    <property type="project" value="TreeGrafter"/>
</dbReference>
<keyword evidence="4" id="KW-1185">Reference proteome</keyword>
<feature type="compositionally biased region" description="Low complexity" evidence="1">
    <location>
        <begin position="1"/>
        <end position="18"/>
    </location>
</feature>
<evidence type="ECO:0000313" key="3">
    <source>
        <dbReference type="EMBL" id="KKY20870.1"/>
    </source>
</evidence>
<accession>A0A0G2GW02</accession>
<feature type="domain" description="SCA7" evidence="2">
    <location>
        <begin position="204"/>
        <end position="270"/>
    </location>
</feature>
<evidence type="ECO:0000259" key="2">
    <source>
        <dbReference type="PROSITE" id="PS51505"/>
    </source>
</evidence>
<dbReference type="PANTHER" id="PTHR47805">
    <property type="entry name" value="SAGA-ASSOCIATED FACTOR 73"/>
    <property type="match status" value="1"/>
</dbReference>
<evidence type="ECO:0000256" key="1">
    <source>
        <dbReference type="SAM" id="MobiDB-lite"/>
    </source>
</evidence>
<dbReference type="Proteomes" id="UP000053317">
    <property type="component" value="Unassembled WGS sequence"/>
</dbReference>
<feature type="region of interest" description="Disordered" evidence="1">
    <location>
        <begin position="1"/>
        <end position="78"/>
    </location>
</feature>
<dbReference type="Pfam" id="PF08313">
    <property type="entry name" value="SCA7"/>
    <property type="match status" value="1"/>
</dbReference>
<name>A0A0G2GW02_PHACM</name>
<feature type="compositionally biased region" description="Low complexity" evidence="1">
    <location>
        <begin position="416"/>
        <end position="428"/>
    </location>
</feature>
<evidence type="ECO:0000313" key="4">
    <source>
        <dbReference type="Proteomes" id="UP000053317"/>
    </source>
</evidence>
<comment type="caution">
    <text evidence="3">The sequence shown here is derived from an EMBL/GenBank/DDBJ whole genome shotgun (WGS) entry which is preliminary data.</text>
</comment>
<sequence>MATNGVRASSVASSTGSSFVDASGFKFSKDDQKIGKVKLKRPTKKKAEANKTEDAVSRSSSPILPDMDDATHAAFPDGKPREAALETIICKHCKRPVLKKNAKEHITACIKSKQEKAKKKKEAREAAAREKAKAERGDEKDEDGKAGPDDDSEIKVEPAKTSGARKSAIKSAKDDEKKGKKRKADDDDKEPKKKKKKDEQKPKVPKPKGPVDVEKQCGVLLGNNAQCARSLTCKTHSMGAKRGVPGRSLPYDMLLQAYQKKNQARQQKAAIDANAPHNFSDSDMIDPAFGGTVDSDEEKDNVMTALRRSFANPQPLAQHIIFPQKKKYQLVRMKEILGNAMVGNRGGVGLFSVVVDGGQQDSVFAVPQTETNGTGGLGGPTASKGEVVNGSGTPASGNVARKPSAPVGQPKMRKPSIASSIASTAAGD</sequence>
<dbReference type="AlphaFoldDB" id="A0A0G2GW02"/>
<reference evidence="3 4" key="1">
    <citation type="submission" date="2015-05" db="EMBL/GenBank/DDBJ databases">
        <title>Distinctive expansion of gene families associated with plant cell wall degradation and secondary metabolism in the genomes of grapevine trunk pathogens.</title>
        <authorList>
            <person name="Lawrence D.P."/>
            <person name="Travadon R."/>
            <person name="Rolshausen P.E."/>
            <person name="Baumgartner K."/>
        </authorList>
    </citation>
    <scope>NUCLEOTIDE SEQUENCE [LARGE SCALE GENOMIC DNA]</scope>
    <source>
        <strain evidence="3">UCRPC4</strain>
    </source>
</reference>
<proteinExistence type="predicted"/>
<reference evidence="3 4" key="2">
    <citation type="submission" date="2015-05" db="EMBL/GenBank/DDBJ databases">
        <authorList>
            <person name="Morales-Cruz A."/>
            <person name="Amrine K.C."/>
            <person name="Cantu D."/>
        </authorList>
    </citation>
    <scope>NUCLEOTIDE SEQUENCE [LARGE SCALE GENOMIC DNA]</scope>
    <source>
        <strain evidence="3">UCRPC4</strain>
    </source>
</reference>
<dbReference type="GO" id="GO:0000124">
    <property type="term" value="C:SAGA complex"/>
    <property type="evidence" value="ECO:0007669"/>
    <property type="project" value="InterPro"/>
</dbReference>
<feature type="compositionally biased region" description="Basic and acidic residues" evidence="1">
    <location>
        <begin position="171"/>
        <end position="202"/>
    </location>
</feature>
<feature type="region of interest" description="Disordered" evidence="1">
    <location>
        <begin position="367"/>
        <end position="428"/>
    </location>
</feature>
<dbReference type="OrthoDB" id="21678at2759"/>
<organism evidence="3 4">
    <name type="scientific">Phaeomoniella chlamydospora</name>
    <name type="common">Phaeoacremonium chlamydosporum</name>
    <dbReference type="NCBI Taxonomy" id="158046"/>
    <lineage>
        <taxon>Eukaryota</taxon>
        <taxon>Fungi</taxon>
        <taxon>Dikarya</taxon>
        <taxon>Ascomycota</taxon>
        <taxon>Pezizomycotina</taxon>
        <taxon>Eurotiomycetes</taxon>
        <taxon>Chaetothyriomycetidae</taxon>
        <taxon>Phaeomoniellales</taxon>
        <taxon>Phaeomoniellaceae</taxon>
        <taxon>Phaeomoniella</taxon>
    </lineage>
</organism>
<dbReference type="PANTHER" id="PTHR47805:SF1">
    <property type="entry name" value="SAGA-ASSOCIATED FACTOR 73"/>
    <property type="match status" value="1"/>
</dbReference>
<feature type="compositionally biased region" description="Basic residues" evidence="1">
    <location>
        <begin position="35"/>
        <end position="44"/>
    </location>
</feature>
<dbReference type="InterPro" id="IPR037804">
    <property type="entry name" value="SGF73"/>
</dbReference>
<feature type="compositionally biased region" description="Basic and acidic residues" evidence="1">
    <location>
        <begin position="45"/>
        <end position="56"/>
    </location>
</feature>
<dbReference type="InterPro" id="IPR013243">
    <property type="entry name" value="SCA7_dom"/>
</dbReference>
<gene>
    <name evidence="3" type="ORF">UCRPC4_g04031</name>
</gene>
<dbReference type="GO" id="GO:0031048">
    <property type="term" value="P:regulatory ncRNA-mediated heterochromatin formation"/>
    <property type="evidence" value="ECO:0007669"/>
    <property type="project" value="TreeGrafter"/>
</dbReference>
<feature type="region of interest" description="Disordered" evidence="1">
    <location>
        <begin position="112"/>
        <end position="213"/>
    </location>
</feature>
<dbReference type="GO" id="GO:1904802">
    <property type="term" value="P:RITS complex assembly"/>
    <property type="evidence" value="ECO:0007669"/>
    <property type="project" value="TreeGrafter"/>
</dbReference>
<protein>
    <submittedName>
        <fullName evidence="3">Putative saga complex component</fullName>
    </submittedName>
</protein>
<dbReference type="PROSITE" id="PS51505">
    <property type="entry name" value="SCA7"/>
    <property type="match status" value="1"/>
</dbReference>